<keyword evidence="1" id="KW-0472">Membrane</keyword>
<protein>
    <recommendedName>
        <fullName evidence="4">50S ribosomal protein L22</fullName>
    </recommendedName>
</protein>
<keyword evidence="1" id="KW-1133">Transmembrane helix</keyword>
<evidence type="ECO:0000313" key="2">
    <source>
        <dbReference type="EMBL" id="KAA8711424.1"/>
    </source>
</evidence>
<proteinExistence type="predicted"/>
<evidence type="ECO:0000313" key="3">
    <source>
        <dbReference type="Proteomes" id="UP000323707"/>
    </source>
</evidence>
<comment type="caution">
    <text evidence="2">The sequence shown here is derived from an EMBL/GenBank/DDBJ whole genome shotgun (WGS) entry which is preliminary data.</text>
</comment>
<sequence length="227" mass="25403">MAKGGDKQILTAIKQEFQQDEKLLESAFKLEYFVKKYKYYLIALVVVVLVWLGYVAIYNTMQENRAQKISALYDELLQNPDNELLQNQLKEQARGLYDLYQLSRLDLTQGAESILQELASSSNPLVKELASYDLASLKQQGLDKISGELADLAAIQQAYLLLQEDKIQEARAKLDVIKPDSGLYGIAMQMKHYGIIAHPLADALTITEVQSPADASQVDSTNTTKAQ</sequence>
<dbReference type="RefSeq" id="WP_150336514.1">
    <property type="nucleotide sequence ID" value="NZ_JAERIX010000056.1"/>
</dbReference>
<reference evidence="2 3" key="1">
    <citation type="submission" date="2019-09" db="EMBL/GenBank/DDBJ databases">
        <title>Draft genome sequence of various Type strains from the CCUG.</title>
        <authorList>
            <person name="Pineiro-Iglesias B."/>
            <person name="Tunovic T."/>
            <person name="Unosson C."/>
            <person name="Inganas E."/>
            <person name="Ohlen M."/>
            <person name="Cardew S."/>
            <person name="Jensie-Markopoulos S."/>
            <person name="Salva-Serra F."/>
            <person name="Jaen-Luchoro D."/>
            <person name="Karlsson R."/>
            <person name="Svensson-Stadler L."/>
            <person name="Chun J."/>
            <person name="Moore E."/>
        </authorList>
    </citation>
    <scope>NUCLEOTIDE SEQUENCE [LARGE SCALE GENOMIC DNA]</scope>
    <source>
        <strain evidence="2 3">CCUG 32756T</strain>
    </source>
</reference>
<name>A0A5M9QRT6_9HELI</name>
<keyword evidence="1" id="KW-0812">Transmembrane</keyword>
<feature type="transmembrane region" description="Helical" evidence="1">
    <location>
        <begin position="39"/>
        <end position="58"/>
    </location>
</feature>
<dbReference type="AlphaFoldDB" id="A0A5M9QRT6"/>
<dbReference type="EMBL" id="VXKE01000001">
    <property type="protein sequence ID" value="KAA8711424.1"/>
    <property type="molecule type" value="Genomic_DNA"/>
</dbReference>
<organism evidence="2 3">
    <name type="scientific">Helicobacter canis</name>
    <dbReference type="NCBI Taxonomy" id="29419"/>
    <lineage>
        <taxon>Bacteria</taxon>
        <taxon>Pseudomonadati</taxon>
        <taxon>Campylobacterota</taxon>
        <taxon>Epsilonproteobacteria</taxon>
        <taxon>Campylobacterales</taxon>
        <taxon>Helicobacteraceae</taxon>
        <taxon>Helicobacter</taxon>
    </lineage>
</organism>
<evidence type="ECO:0008006" key="4">
    <source>
        <dbReference type="Google" id="ProtNLM"/>
    </source>
</evidence>
<evidence type="ECO:0000256" key="1">
    <source>
        <dbReference type="SAM" id="Phobius"/>
    </source>
</evidence>
<accession>A0A5M9QRT6</accession>
<gene>
    <name evidence="2" type="ORF">F4V45_00120</name>
</gene>
<dbReference type="Proteomes" id="UP000323707">
    <property type="component" value="Unassembled WGS sequence"/>
</dbReference>